<organism evidence="1">
    <name type="scientific">Fructobacillus tropaeoli</name>
    <dbReference type="NCBI Taxonomy" id="709323"/>
    <lineage>
        <taxon>Bacteria</taxon>
        <taxon>Bacillati</taxon>
        <taxon>Bacillota</taxon>
        <taxon>Bacilli</taxon>
        <taxon>Lactobacillales</taxon>
        <taxon>Lactobacillaceae</taxon>
        <taxon>Fructobacillus</taxon>
    </lineage>
</organism>
<dbReference type="AlphaFoldDB" id="A0A3F3H1J8"/>
<protein>
    <recommendedName>
        <fullName evidence="2">Polymerase/histidinol phosphatase N-terminal domain-containing protein</fullName>
    </recommendedName>
</protein>
<dbReference type="EMBL" id="DF968082">
    <property type="protein sequence ID" value="GAP04464.1"/>
    <property type="molecule type" value="Genomic_DNA"/>
</dbReference>
<accession>A0A3F3H1J8</accession>
<gene>
    <name evidence="1" type="ORF">FTRO_0050170</name>
</gene>
<dbReference type="InterPro" id="IPR016195">
    <property type="entry name" value="Pol/histidinol_Pase-like"/>
</dbReference>
<dbReference type="Proteomes" id="UP000064514">
    <property type="component" value="Unassembled WGS sequence"/>
</dbReference>
<evidence type="ECO:0008006" key="2">
    <source>
        <dbReference type="Google" id="ProtNLM"/>
    </source>
</evidence>
<sequence length="263" mass="29673">MHLIIGELTMVKKIDFHIHTIPDEQKDNLFSFSMKWLKEYTAKNEIDAIAITNHNLFDEENFNLIKQQLSPIKVFPGIELSLNTGHVNVVANNDSYGLEVIKNIAMQAVELDSRGGLSIDQYLQIEGIKDLIYIFEYGKSKELEIPTDLKDVTATFGVANSMKFSRFRHQFPEKVPVLFSDAHATYEDKDSSRNDLDKLSSKQTFVQVDAPSFAEIKSCLSNPQKVSLNKEFLKDVVSVNGVNVSTGLNLIVGKRGTGKTFFY</sequence>
<dbReference type="STRING" id="709323.GCA_001047135_01015"/>
<name>A0A3F3H1J8_9LACO</name>
<reference evidence="1" key="1">
    <citation type="journal article" date="2015" name="BMC Genomics">
        <title>Comparative genomics of Fructobacillus spp. and Leuconostoc spp. reveals niche-specific evolution of Fructobacillus spp.</title>
        <authorList>
            <person name="Endo A."/>
            <person name="Tanizawa Y."/>
            <person name="Tanaka N."/>
            <person name="Maeno S."/>
            <person name="Kumar H."/>
            <person name="Shiwa Y."/>
            <person name="Okada S."/>
            <person name="Yoshikawa H."/>
            <person name="Dicks L."/>
            <person name="Nakagawa J."/>
            <person name="Arita M."/>
        </authorList>
    </citation>
    <scope>NUCLEOTIDE SEQUENCE [LARGE SCALE GENOMIC DNA]</scope>
    <source>
        <strain evidence="1">F214-1</strain>
    </source>
</reference>
<evidence type="ECO:0000313" key="1">
    <source>
        <dbReference type="EMBL" id="GAP04464.1"/>
    </source>
</evidence>
<dbReference type="Gene3D" id="3.20.20.140">
    <property type="entry name" value="Metal-dependent hydrolases"/>
    <property type="match status" value="1"/>
</dbReference>
<proteinExistence type="predicted"/>
<dbReference type="SUPFAM" id="SSF89550">
    <property type="entry name" value="PHP domain-like"/>
    <property type="match status" value="1"/>
</dbReference>